<dbReference type="EMBL" id="JBHSKG010000005">
    <property type="protein sequence ID" value="MFC5138883.1"/>
    <property type="molecule type" value="Genomic_DNA"/>
</dbReference>
<keyword evidence="2" id="KW-1185">Reference proteome</keyword>
<dbReference type="RefSeq" id="WP_378021083.1">
    <property type="nucleotide sequence ID" value="NZ_JBHSKG010000005.1"/>
</dbReference>
<sequence>MLPGVGDEAPVEGGAPEDPDLVAWARGLGALQEAERLGSARVGTEHLLLASLLDPVARRLAYDAGIDSRTVQHRIGPPVRAGIAAPPGQLPGAGEMRLSDGAGRVLAALRDGAEGEPAFAGWVRPDRSTDPRSRSLLRRRLLALLVAGDLEGGEAGGARSLLARLEVEPHLDRLLARLADPDDAPSR</sequence>
<evidence type="ECO:0000313" key="2">
    <source>
        <dbReference type="Proteomes" id="UP001596175"/>
    </source>
</evidence>
<organism evidence="1 2">
    <name type="scientific">Actinomycetospora rhizophila</name>
    <dbReference type="NCBI Taxonomy" id="1416876"/>
    <lineage>
        <taxon>Bacteria</taxon>
        <taxon>Bacillati</taxon>
        <taxon>Actinomycetota</taxon>
        <taxon>Actinomycetes</taxon>
        <taxon>Pseudonocardiales</taxon>
        <taxon>Pseudonocardiaceae</taxon>
        <taxon>Actinomycetospora</taxon>
    </lineage>
</organism>
<proteinExistence type="predicted"/>
<name>A0ABV9ZFK7_9PSEU</name>
<accession>A0ABV9ZFK7</accession>
<dbReference type="Gene3D" id="1.10.1780.10">
    <property type="entry name" value="Clp, N-terminal domain"/>
    <property type="match status" value="1"/>
</dbReference>
<comment type="caution">
    <text evidence="1">The sequence shown here is derived from an EMBL/GenBank/DDBJ whole genome shotgun (WGS) entry which is preliminary data.</text>
</comment>
<dbReference type="Proteomes" id="UP001596175">
    <property type="component" value="Unassembled WGS sequence"/>
</dbReference>
<keyword evidence="1" id="KW-0378">Hydrolase</keyword>
<keyword evidence="1" id="KW-0645">Protease</keyword>
<reference evidence="2" key="1">
    <citation type="journal article" date="2019" name="Int. J. Syst. Evol. Microbiol.">
        <title>The Global Catalogue of Microorganisms (GCM) 10K type strain sequencing project: providing services to taxonomists for standard genome sequencing and annotation.</title>
        <authorList>
            <consortium name="The Broad Institute Genomics Platform"/>
            <consortium name="The Broad Institute Genome Sequencing Center for Infectious Disease"/>
            <person name="Wu L."/>
            <person name="Ma J."/>
        </authorList>
    </citation>
    <scope>NUCLEOTIDE SEQUENCE [LARGE SCALE GENOMIC DNA]</scope>
    <source>
        <strain evidence="2">XZYJ18</strain>
    </source>
</reference>
<gene>
    <name evidence="1" type="ORF">ACFPK1_11625</name>
</gene>
<protein>
    <submittedName>
        <fullName evidence="1">Clp protease N-terminal domain-containing protein</fullName>
    </submittedName>
</protein>
<dbReference type="GO" id="GO:0008233">
    <property type="term" value="F:peptidase activity"/>
    <property type="evidence" value="ECO:0007669"/>
    <property type="project" value="UniProtKB-KW"/>
</dbReference>
<evidence type="ECO:0000313" key="1">
    <source>
        <dbReference type="EMBL" id="MFC5138883.1"/>
    </source>
</evidence>
<dbReference type="GO" id="GO:0006508">
    <property type="term" value="P:proteolysis"/>
    <property type="evidence" value="ECO:0007669"/>
    <property type="project" value="UniProtKB-KW"/>
</dbReference>
<dbReference type="InterPro" id="IPR036628">
    <property type="entry name" value="Clp_N_dom_sf"/>
</dbReference>